<keyword evidence="2" id="KW-1185">Reference proteome</keyword>
<dbReference type="OrthoDB" id="6288012at2759"/>
<gene>
    <name evidence="1" type="ORF">C0Q70_17898</name>
</gene>
<sequence>MASAKIDQRDCDRGLATTSAVMGHHACKEQQLKCVQEILPLGSKNSECPALLTTAVRRQLGKLSRYYS</sequence>
<protein>
    <submittedName>
        <fullName evidence="1">Uncharacterized protein</fullName>
    </submittedName>
</protein>
<evidence type="ECO:0000313" key="1">
    <source>
        <dbReference type="EMBL" id="PVD22094.1"/>
    </source>
</evidence>
<dbReference type="AlphaFoldDB" id="A0A2T7NLQ1"/>
<comment type="caution">
    <text evidence="1">The sequence shown here is derived from an EMBL/GenBank/DDBJ whole genome shotgun (WGS) entry which is preliminary data.</text>
</comment>
<dbReference type="Proteomes" id="UP000245119">
    <property type="component" value="Linkage Group LG11"/>
</dbReference>
<reference evidence="1 2" key="1">
    <citation type="submission" date="2018-04" db="EMBL/GenBank/DDBJ databases">
        <title>The genome of golden apple snail Pomacea canaliculata provides insight into stress tolerance and invasive adaptation.</title>
        <authorList>
            <person name="Liu C."/>
            <person name="Liu B."/>
            <person name="Ren Y."/>
            <person name="Zhang Y."/>
            <person name="Wang H."/>
            <person name="Li S."/>
            <person name="Jiang F."/>
            <person name="Yin L."/>
            <person name="Zhang G."/>
            <person name="Qian W."/>
            <person name="Fan W."/>
        </authorList>
    </citation>
    <scope>NUCLEOTIDE SEQUENCE [LARGE SCALE GENOMIC DNA]</scope>
    <source>
        <strain evidence="1">SZHN2017</strain>
        <tissue evidence="1">Muscle</tissue>
    </source>
</reference>
<accession>A0A2T7NLQ1</accession>
<dbReference type="EMBL" id="PZQS01000011">
    <property type="protein sequence ID" value="PVD22094.1"/>
    <property type="molecule type" value="Genomic_DNA"/>
</dbReference>
<evidence type="ECO:0000313" key="2">
    <source>
        <dbReference type="Proteomes" id="UP000245119"/>
    </source>
</evidence>
<proteinExistence type="predicted"/>
<name>A0A2T7NLQ1_POMCA</name>
<organism evidence="1 2">
    <name type="scientific">Pomacea canaliculata</name>
    <name type="common">Golden apple snail</name>
    <dbReference type="NCBI Taxonomy" id="400727"/>
    <lineage>
        <taxon>Eukaryota</taxon>
        <taxon>Metazoa</taxon>
        <taxon>Spiralia</taxon>
        <taxon>Lophotrochozoa</taxon>
        <taxon>Mollusca</taxon>
        <taxon>Gastropoda</taxon>
        <taxon>Caenogastropoda</taxon>
        <taxon>Architaenioglossa</taxon>
        <taxon>Ampullarioidea</taxon>
        <taxon>Ampullariidae</taxon>
        <taxon>Pomacea</taxon>
    </lineage>
</organism>